<dbReference type="PANTHER" id="PTHR47572:SF4">
    <property type="entry name" value="LACTONASE DRP35"/>
    <property type="match status" value="1"/>
</dbReference>
<evidence type="ECO:0000313" key="6">
    <source>
        <dbReference type="EMBL" id="SDD34764.1"/>
    </source>
</evidence>
<dbReference type="InterPro" id="IPR005511">
    <property type="entry name" value="SMP-30"/>
</dbReference>
<reference evidence="6 7" key="1">
    <citation type="submission" date="2016-10" db="EMBL/GenBank/DDBJ databases">
        <authorList>
            <person name="de Groot N.N."/>
        </authorList>
    </citation>
    <scope>NUCLEOTIDE SEQUENCE [LARGE SCALE GENOMIC DNA]</scope>
    <source>
        <strain evidence="6 7">CPCC 100156</strain>
    </source>
</reference>
<keyword evidence="1" id="KW-0378">Hydrolase</keyword>
<sequence length="361" mass="39631">MADPIIGRRSLGALAGALAAGAAIPAQAQRGYDRGAAPARYPDADIVAIDPKRFTAKLGNTTIRRLGTGYGWAEGPAWHATGRFLIWSDIPNDECLRLVEEDQSVHRRFRSPSGFSNGNTFDREGRQIAFRHFHRDVLRYEPDGSTTVLAARGPDGAFNAPNDGVVHPQDGAIWFTDPGYGALMNYEGQRVPEAASSPRPFIKEAIYRIDAQTGQVAKVADQPFKPNGLCFSPDYRRLYVADSGKSHYDEAKNIIWMFDVDGARLTNPRTFCDMELNGKSGFGDGLRCDEQGNVWVGAGWVGDGYDGVHVFAPDGQRIGQIRLPEICANLCFGGTRRNHLYMTASQSLYMVPVETRGAHFC</sequence>
<dbReference type="SUPFAM" id="SSF63829">
    <property type="entry name" value="Calcium-dependent phosphotriesterase"/>
    <property type="match status" value="1"/>
</dbReference>
<evidence type="ECO:0000256" key="1">
    <source>
        <dbReference type="ARBA" id="ARBA00022801"/>
    </source>
</evidence>
<dbReference type="PRINTS" id="PR01790">
    <property type="entry name" value="SMP30FAMILY"/>
</dbReference>
<feature type="domain" description="SMP-30/Gluconolactonase/LRE-like region" evidence="5">
    <location>
        <begin position="72"/>
        <end position="345"/>
    </location>
</feature>
<keyword evidence="3" id="KW-0479">Metal-binding</keyword>
<dbReference type="RefSeq" id="WP_090663631.1">
    <property type="nucleotide sequence ID" value="NZ_FMZX01000007.1"/>
</dbReference>
<comment type="cofactor">
    <cofactor evidence="3">
        <name>Zn(2+)</name>
        <dbReference type="ChEBI" id="CHEBI:29105"/>
    </cofactor>
    <text evidence="3">Binds 1 divalent metal cation per subunit.</text>
</comment>
<dbReference type="Pfam" id="PF08450">
    <property type="entry name" value="SGL"/>
    <property type="match status" value="1"/>
</dbReference>
<dbReference type="PANTHER" id="PTHR47572">
    <property type="entry name" value="LIPOPROTEIN-RELATED"/>
    <property type="match status" value="1"/>
</dbReference>
<dbReference type="Gene3D" id="2.120.10.30">
    <property type="entry name" value="TolB, C-terminal domain"/>
    <property type="match status" value="1"/>
</dbReference>
<evidence type="ECO:0000313" key="7">
    <source>
        <dbReference type="Proteomes" id="UP000198925"/>
    </source>
</evidence>
<dbReference type="EMBL" id="FMZX01000007">
    <property type="protein sequence ID" value="SDD34764.1"/>
    <property type="molecule type" value="Genomic_DNA"/>
</dbReference>
<dbReference type="InterPro" id="IPR006311">
    <property type="entry name" value="TAT_signal"/>
</dbReference>
<keyword evidence="3" id="KW-0862">Zinc</keyword>
<dbReference type="InterPro" id="IPR011042">
    <property type="entry name" value="6-blade_b-propeller_TolB-like"/>
</dbReference>
<accession>A0A1G6U0R5</accession>
<feature type="chain" id="PRO_5011706655" evidence="4">
    <location>
        <begin position="29"/>
        <end position="361"/>
    </location>
</feature>
<dbReference type="InterPro" id="IPR051262">
    <property type="entry name" value="SMP-30/CGR1_Lactonase"/>
</dbReference>
<proteinExistence type="predicted"/>
<dbReference type="GO" id="GO:0016787">
    <property type="term" value="F:hydrolase activity"/>
    <property type="evidence" value="ECO:0007669"/>
    <property type="project" value="UniProtKB-KW"/>
</dbReference>
<protein>
    <submittedName>
        <fullName evidence="6">Gluconolactonase</fullName>
    </submittedName>
</protein>
<feature type="binding site" evidence="3">
    <location>
        <position position="162"/>
    </location>
    <ligand>
        <name>substrate</name>
    </ligand>
</feature>
<dbReference type="InterPro" id="IPR013658">
    <property type="entry name" value="SGL"/>
</dbReference>
<feature type="signal peptide" evidence="4">
    <location>
        <begin position="1"/>
        <end position="28"/>
    </location>
</feature>
<dbReference type="STRING" id="938405.SAMN02927895_00188"/>
<dbReference type="AlphaFoldDB" id="A0A1G6U0R5"/>
<evidence type="ECO:0000256" key="3">
    <source>
        <dbReference type="PIRSR" id="PIRSR605511-2"/>
    </source>
</evidence>
<evidence type="ECO:0000256" key="2">
    <source>
        <dbReference type="PIRSR" id="PIRSR605511-1"/>
    </source>
</evidence>
<name>A0A1G6U0R5_9PROT</name>
<organism evidence="6 7">
    <name type="scientific">Belnapia rosea</name>
    <dbReference type="NCBI Taxonomy" id="938405"/>
    <lineage>
        <taxon>Bacteria</taxon>
        <taxon>Pseudomonadati</taxon>
        <taxon>Pseudomonadota</taxon>
        <taxon>Alphaproteobacteria</taxon>
        <taxon>Acetobacterales</taxon>
        <taxon>Roseomonadaceae</taxon>
        <taxon>Belnapia</taxon>
    </lineage>
</organism>
<evidence type="ECO:0000259" key="5">
    <source>
        <dbReference type="Pfam" id="PF08450"/>
    </source>
</evidence>
<keyword evidence="4" id="KW-0732">Signal</keyword>
<keyword evidence="7" id="KW-1185">Reference proteome</keyword>
<dbReference type="Proteomes" id="UP000198925">
    <property type="component" value="Unassembled WGS sequence"/>
</dbReference>
<feature type="active site" description="Proton donor/acceptor" evidence="2">
    <location>
        <position position="284"/>
    </location>
</feature>
<dbReference type="PROSITE" id="PS51318">
    <property type="entry name" value="TAT"/>
    <property type="match status" value="1"/>
</dbReference>
<feature type="binding site" evidence="3">
    <location>
        <position position="187"/>
    </location>
    <ligand>
        <name>substrate</name>
    </ligand>
</feature>
<evidence type="ECO:0000256" key="4">
    <source>
        <dbReference type="SAM" id="SignalP"/>
    </source>
</evidence>
<feature type="binding site" evidence="3">
    <location>
        <position position="74"/>
    </location>
    <ligand>
        <name>a divalent metal cation</name>
        <dbReference type="ChEBI" id="CHEBI:60240"/>
    </ligand>
</feature>
<dbReference type="GO" id="GO:0046872">
    <property type="term" value="F:metal ion binding"/>
    <property type="evidence" value="ECO:0007669"/>
    <property type="project" value="UniProtKB-KW"/>
</dbReference>
<gene>
    <name evidence="6" type="ORF">SAMN04487779_10073</name>
</gene>
<feature type="binding site" evidence="3">
    <location>
        <position position="284"/>
    </location>
    <ligand>
        <name>a divalent metal cation</name>
        <dbReference type="ChEBI" id="CHEBI:60240"/>
    </ligand>
</feature>
<feature type="binding site" evidence="3">
    <location>
        <position position="227"/>
    </location>
    <ligand>
        <name>a divalent metal cation</name>
        <dbReference type="ChEBI" id="CHEBI:60240"/>
    </ligand>
</feature>